<evidence type="ECO:0008006" key="3">
    <source>
        <dbReference type="Google" id="ProtNLM"/>
    </source>
</evidence>
<proteinExistence type="predicted"/>
<protein>
    <recommendedName>
        <fullName evidence="3">L-rhamnose mutarotase</fullName>
    </recommendedName>
</protein>
<dbReference type="SUPFAM" id="SSF54909">
    <property type="entry name" value="Dimeric alpha+beta barrel"/>
    <property type="match status" value="1"/>
</dbReference>
<evidence type="ECO:0000313" key="2">
    <source>
        <dbReference type="Proteomes" id="UP000604117"/>
    </source>
</evidence>
<dbReference type="InterPro" id="IPR008000">
    <property type="entry name" value="Rham/fucose_mutarotase"/>
</dbReference>
<keyword evidence="2" id="KW-1185">Reference proteome</keyword>
<dbReference type="Pfam" id="PF05336">
    <property type="entry name" value="rhaM"/>
    <property type="match status" value="1"/>
</dbReference>
<reference evidence="1 2" key="1">
    <citation type="submission" date="2021-01" db="EMBL/GenBank/DDBJ databases">
        <title>Whole genome shotgun sequence of Asanoa siamensis NBRC 107932.</title>
        <authorList>
            <person name="Komaki H."/>
            <person name="Tamura T."/>
        </authorList>
    </citation>
    <scope>NUCLEOTIDE SEQUENCE [LARGE SCALE GENOMIC DNA]</scope>
    <source>
        <strain evidence="1 2">NBRC 107932</strain>
    </source>
</reference>
<comment type="caution">
    <text evidence="1">The sequence shown here is derived from an EMBL/GenBank/DDBJ whole genome shotgun (WGS) entry which is preliminary data.</text>
</comment>
<name>A0ABQ4CT34_9ACTN</name>
<dbReference type="Gene3D" id="3.30.70.100">
    <property type="match status" value="1"/>
</dbReference>
<evidence type="ECO:0000313" key="1">
    <source>
        <dbReference type="EMBL" id="GIF74433.1"/>
    </source>
</evidence>
<dbReference type="Proteomes" id="UP000604117">
    <property type="component" value="Unassembled WGS sequence"/>
</dbReference>
<dbReference type="InterPro" id="IPR011008">
    <property type="entry name" value="Dimeric_a/b-barrel"/>
</dbReference>
<gene>
    <name evidence="1" type="ORF">Asi02nite_39510</name>
</gene>
<dbReference type="EMBL" id="BONE01000031">
    <property type="protein sequence ID" value="GIF74433.1"/>
    <property type="molecule type" value="Genomic_DNA"/>
</dbReference>
<accession>A0ABQ4CT34</accession>
<sequence>MQDVLRASGVRNYTLFRHGRTVIAYCECEPDAPTAFGLAGASEVNARWSAWFEDVIEELTDSDGNLRYAAEVWHLD</sequence>
<organism evidence="1 2">
    <name type="scientific">Asanoa siamensis</name>
    <dbReference type="NCBI Taxonomy" id="926357"/>
    <lineage>
        <taxon>Bacteria</taxon>
        <taxon>Bacillati</taxon>
        <taxon>Actinomycetota</taxon>
        <taxon>Actinomycetes</taxon>
        <taxon>Micromonosporales</taxon>
        <taxon>Micromonosporaceae</taxon>
        <taxon>Asanoa</taxon>
    </lineage>
</organism>